<dbReference type="GO" id="GO:0019867">
    <property type="term" value="C:outer membrane"/>
    <property type="evidence" value="ECO:0007669"/>
    <property type="project" value="TreeGrafter"/>
</dbReference>
<evidence type="ECO:0000256" key="4">
    <source>
        <dbReference type="ARBA" id="ARBA00022801"/>
    </source>
</evidence>
<comment type="similarity">
    <text evidence="2">Belongs to the N-acetylmuramoyl-L-alanine amidase 2 family.</text>
</comment>
<dbReference type="GO" id="GO:0009253">
    <property type="term" value="P:peptidoglycan catabolic process"/>
    <property type="evidence" value="ECO:0007669"/>
    <property type="project" value="InterPro"/>
</dbReference>
<dbReference type="SUPFAM" id="SSF47090">
    <property type="entry name" value="PGBD-like"/>
    <property type="match status" value="1"/>
</dbReference>
<dbReference type="SMART" id="SM00644">
    <property type="entry name" value="Ami_2"/>
    <property type="match status" value="1"/>
</dbReference>
<dbReference type="Pfam" id="PF01471">
    <property type="entry name" value="PG_binding_1"/>
    <property type="match status" value="1"/>
</dbReference>
<evidence type="ECO:0000259" key="7">
    <source>
        <dbReference type="SMART" id="SM00644"/>
    </source>
</evidence>
<dbReference type="Pfam" id="PF01510">
    <property type="entry name" value="Amidase_2"/>
    <property type="match status" value="1"/>
</dbReference>
<dbReference type="AlphaFoldDB" id="A0A2S9JX76"/>
<evidence type="ECO:0000256" key="2">
    <source>
        <dbReference type="ARBA" id="ARBA00007553"/>
    </source>
</evidence>
<dbReference type="PANTHER" id="PTHR30417:SF1">
    <property type="entry name" value="N-ACETYLMURAMOYL-L-ALANINE AMIDASE AMID"/>
    <property type="match status" value="1"/>
</dbReference>
<dbReference type="GO" id="GO:0071555">
    <property type="term" value="P:cell wall organization"/>
    <property type="evidence" value="ECO:0007669"/>
    <property type="project" value="UniProtKB-KW"/>
</dbReference>
<proteinExistence type="inferred from homology"/>
<protein>
    <recommendedName>
        <fullName evidence="3">N-acetylmuramoyl-L-alanine amidase</fullName>
        <ecNumber evidence="3">3.5.1.28</ecNumber>
    </recommendedName>
</protein>
<dbReference type="PANTHER" id="PTHR30417">
    <property type="entry name" value="N-ACETYLMURAMOYL-L-ALANINE AMIDASE AMID"/>
    <property type="match status" value="1"/>
</dbReference>
<dbReference type="InterPro" id="IPR002502">
    <property type="entry name" value="Amidase_domain"/>
</dbReference>
<reference evidence="8 9" key="1">
    <citation type="submission" date="2018-02" db="EMBL/GenBank/DDBJ databases">
        <title>The draft genome of Phyllobacterium myrsinacearum DSM5892.</title>
        <authorList>
            <person name="Li L."/>
            <person name="Liu L."/>
            <person name="Zhang X."/>
            <person name="Wang T."/>
        </authorList>
    </citation>
    <scope>NUCLEOTIDE SEQUENCE [LARGE SCALE GENOMIC DNA]</scope>
    <source>
        <strain evidence="8 9">DSM 5892</strain>
    </source>
</reference>
<evidence type="ECO:0000256" key="5">
    <source>
        <dbReference type="ARBA" id="ARBA00023316"/>
    </source>
</evidence>
<dbReference type="CDD" id="cd06583">
    <property type="entry name" value="PGRP"/>
    <property type="match status" value="1"/>
</dbReference>
<dbReference type="Gene3D" id="1.10.101.10">
    <property type="entry name" value="PGBD-like superfamily/PGBD"/>
    <property type="match status" value="1"/>
</dbReference>
<dbReference type="InterPro" id="IPR036365">
    <property type="entry name" value="PGBD-like_sf"/>
</dbReference>
<keyword evidence="4" id="KW-0378">Hydrolase</keyword>
<comment type="caution">
    <text evidence="8">The sequence shown here is derived from an EMBL/GenBank/DDBJ whole genome shotgun (WGS) entry which is preliminary data.</text>
</comment>
<dbReference type="GO" id="GO:0008745">
    <property type="term" value="F:N-acetylmuramoyl-L-alanine amidase activity"/>
    <property type="evidence" value="ECO:0007669"/>
    <property type="project" value="UniProtKB-EC"/>
</dbReference>
<evidence type="ECO:0000256" key="6">
    <source>
        <dbReference type="SAM" id="MobiDB-lite"/>
    </source>
</evidence>
<evidence type="ECO:0000256" key="1">
    <source>
        <dbReference type="ARBA" id="ARBA00001561"/>
    </source>
</evidence>
<organism evidence="8 9">
    <name type="scientific">Phyllobacterium myrsinacearum</name>
    <dbReference type="NCBI Taxonomy" id="28101"/>
    <lineage>
        <taxon>Bacteria</taxon>
        <taxon>Pseudomonadati</taxon>
        <taxon>Pseudomonadota</taxon>
        <taxon>Alphaproteobacteria</taxon>
        <taxon>Hyphomicrobiales</taxon>
        <taxon>Phyllobacteriaceae</taxon>
        <taxon>Phyllobacterium</taxon>
    </lineage>
</organism>
<name>A0A2S9JX76_9HYPH</name>
<dbReference type="SUPFAM" id="SSF55846">
    <property type="entry name" value="N-acetylmuramoyl-L-alanine amidase-like"/>
    <property type="match status" value="1"/>
</dbReference>
<evidence type="ECO:0000256" key="3">
    <source>
        <dbReference type="ARBA" id="ARBA00011901"/>
    </source>
</evidence>
<gene>
    <name evidence="8" type="ORF">C5750_01980</name>
</gene>
<keyword evidence="9" id="KW-1185">Reference proteome</keyword>
<dbReference type="InterPro" id="IPR036505">
    <property type="entry name" value="Amidase/PGRP_sf"/>
</dbReference>
<dbReference type="GO" id="GO:0009254">
    <property type="term" value="P:peptidoglycan turnover"/>
    <property type="evidence" value="ECO:0007669"/>
    <property type="project" value="TreeGrafter"/>
</dbReference>
<keyword evidence="5" id="KW-0961">Cell wall biogenesis/degradation</keyword>
<dbReference type="Proteomes" id="UP000238563">
    <property type="component" value="Unassembled WGS sequence"/>
</dbReference>
<dbReference type="EC" id="3.5.1.28" evidence="3"/>
<comment type="catalytic activity">
    <reaction evidence="1">
        <text>Hydrolyzes the link between N-acetylmuramoyl residues and L-amino acid residues in certain cell-wall glycopeptides.</text>
        <dbReference type="EC" id="3.5.1.28"/>
    </reaction>
</comment>
<dbReference type="RefSeq" id="WP_105732183.1">
    <property type="nucleotide sequence ID" value="NZ_PVBT01000001.1"/>
</dbReference>
<evidence type="ECO:0000313" key="8">
    <source>
        <dbReference type="EMBL" id="PRD57943.1"/>
    </source>
</evidence>
<feature type="domain" description="N-acetylmuramoyl-L-alanine amidase" evidence="7">
    <location>
        <begin position="16"/>
        <end position="153"/>
    </location>
</feature>
<dbReference type="InterPro" id="IPR036366">
    <property type="entry name" value="PGBDSf"/>
</dbReference>
<feature type="compositionally biased region" description="Basic and acidic residues" evidence="6">
    <location>
        <begin position="1"/>
        <end position="13"/>
    </location>
</feature>
<dbReference type="EMBL" id="PVBT01000001">
    <property type="protein sequence ID" value="PRD57943.1"/>
    <property type="molecule type" value="Genomic_DNA"/>
</dbReference>
<dbReference type="OrthoDB" id="9794842at2"/>
<dbReference type="Gene3D" id="3.40.80.10">
    <property type="entry name" value="Peptidoglycan recognition protein-like"/>
    <property type="match status" value="1"/>
</dbReference>
<feature type="region of interest" description="Disordered" evidence="6">
    <location>
        <begin position="1"/>
        <end position="25"/>
    </location>
</feature>
<dbReference type="InterPro" id="IPR051206">
    <property type="entry name" value="NAMLAA_amidase_2"/>
</dbReference>
<accession>A0A2S9JX76</accession>
<sequence length="254" mass="27994">MNAFKPDHLRAEVHPSPNFGPRKDGKHPSYLVLHYTGMETGEAAEGWLTNPQSEVSAHYVVHEDGRIVQLVPESQRAWHAGQSHWKGETDINSCSIGIEIVNGGPLLNFPDFSDTQIDAVIDLCKGIVSRHKMRPENVLAHSDIAPARKIDPGEKFPWPVLYNSGVGHWVAPSPIRGGRFFSLGDRGQPVEALQSMLALYGYDVPIDSVFGRSTELGILAFQRHFRPEKVDGVADMSTIETLHKVLSALPALHA</sequence>
<dbReference type="InterPro" id="IPR002477">
    <property type="entry name" value="Peptidoglycan-bd-like"/>
</dbReference>
<evidence type="ECO:0000313" key="9">
    <source>
        <dbReference type="Proteomes" id="UP000238563"/>
    </source>
</evidence>